<sequence length="276" mass="28748">MVQWVMLALGVCLTAASLAGCDETQPGASTANARLGACHDLQYSQEVTAVSDANPAVSCVSPHTVQTFAVGQVVGKFASWETRPDQESLQSLTSTMCTVDALRAFLGAGARDSVTGVSIHAYFPNDAAWQGGARQASCDVSVNGSDGAPRSIGFSLDGVMSKPGSAMIRTCYRQKPLSGGTWTLTGTSTTCDKPHSSQDINAWVMLKTPTASQAQVATLCTPYAEEFAGADALRSLGLRVTGIVAKQTNDTYSLHCAIGGDSRHGDITGILLAHND</sequence>
<keyword evidence="1" id="KW-0732">Signal</keyword>
<evidence type="ECO:0000256" key="1">
    <source>
        <dbReference type="SAM" id="SignalP"/>
    </source>
</evidence>
<feature type="domain" description="Septum formation-related" evidence="2">
    <location>
        <begin position="36"/>
        <end position="240"/>
    </location>
</feature>
<evidence type="ECO:0000313" key="3">
    <source>
        <dbReference type="EMBL" id="GAA4192853.1"/>
    </source>
</evidence>
<dbReference type="EMBL" id="BAABBX010000016">
    <property type="protein sequence ID" value="GAA4192853.1"/>
    <property type="molecule type" value="Genomic_DNA"/>
</dbReference>
<reference evidence="4" key="1">
    <citation type="journal article" date="2019" name="Int. J. Syst. Evol. Microbiol.">
        <title>The Global Catalogue of Microorganisms (GCM) 10K type strain sequencing project: providing services to taxonomists for standard genome sequencing and annotation.</title>
        <authorList>
            <consortium name="The Broad Institute Genomics Platform"/>
            <consortium name="The Broad Institute Genome Sequencing Center for Infectious Disease"/>
            <person name="Wu L."/>
            <person name="Ma J."/>
        </authorList>
    </citation>
    <scope>NUCLEOTIDE SEQUENCE [LARGE SCALE GENOMIC DNA]</scope>
    <source>
        <strain evidence="4">JCM 17593</strain>
    </source>
</reference>
<name>A0ABP8AXB6_9MICO</name>
<organism evidence="3 4">
    <name type="scientific">Gryllotalpicola kribbensis</name>
    <dbReference type="NCBI Taxonomy" id="993084"/>
    <lineage>
        <taxon>Bacteria</taxon>
        <taxon>Bacillati</taxon>
        <taxon>Actinomycetota</taxon>
        <taxon>Actinomycetes</taxon>
        <taxon>Micrococcales</taxon>
        <taxon>Microbacteriaceae</taxon>
        <taxon>Gryllotalpicola</taxon>
    </lineage>
</organism>
<proteinExistence type="predicted"/>
<dbReference type="Proteomes" id="UP001500213">
    <property type="component" value="Unassembled WGS sequence"/>
</dbReference>
<comment type="caution">
    <text evidence="3">The sequence shown here is derived from an EMBL/GenBank/DDBJ whole genome shotgun (WGS) entry which is preliminary data.</text>
</comment>
<protein>
    <recommendedName>
        <fullName evidence="2">Septum formation-related domain-containing protein</fullName>
    </recommendedName>
</protein>
<evidence type="ECO:0000313" key="4">
    <source>
        <dbReference type="Proteomes" id="UP001500213"/>
    </source>
</evidence>
<accession>A0ABP8AXB6</accession>
<dbReference type="InterPro" id="IPR026004">
    <property type="entry name" value="Septum_form"/>
</dbReference>
<feature type="signal peptide" evidence="1">
    <location>
        <begin position="1"/>
        <end position="19"/>
    </location>
</feature>
<dbReference type="RefSeq" id="WP_344777541.1">
    <property type="nucleotide sequence ID" value="NZ_BAABBX010000016.1"/>
</dbReference>
<keyword evidence="4" id="KW-1185">Reference proteome</keyword>
<gene>
    <name evidence="3" type="ORF">GCM10022288_25760</name>
</gene>
<feature type="chain" id="PRO_5046257856" description="Septum formation-related domain-containing protein" evidence="1">
    <location>
        <begin position="20"/>
        <end position="276"/>
    </location>
</feature>
<evidence type="ECO:0000259" key="2">
    <source>
        <dbReference type="Pfam" id="PF13845"/>
    </source>
</evidence>
<dbReference type="Pfam" id="PF13845">
    <property type="entry name" value="Septum_form"/>
    <property type="match status" value="1"/>
</dbReference>